<proteinExistence type="predicted"/>
<evidence type="ECO:0000313" key="5">
    <source>
        <dbReference type="EMBL" id="HBH1543371.1"/>
    </source>
</evidence>
<feature type="domain" description="NADP-dependent oxidoreductase" evidence="1">
    <location>
        <begin position="16"/>
        <end position="226"/>
    </location>
</feature>
<evidence type="ECO:0000313" key="7">
    <source>
        <dbReference type="EMBL" id="VFD32255.1"/>
    </source>
</evidence>
<dbReference type="EMBL" id="LK932371">
    <property type="protein sequence ID" value="CDS84871.1"/>
    <property type="molecule type" value="Genomic_DNA"/>
</dbReference>
<dbReference type="AlphaFoldDB" id="A0A069A9N5"/>
<dbReference type="Pfam" id="PF13534">
    <property type="entry name" value="Fer4_17"/>
    <property type="match status" value="1"/>
</dbReference>
<reference evidence="5" key="4">
    <citation type="submission" date="2021-06" db="EMBL/GenBank/DDBJ databases">
        <authorList>
            <consortium name="NCBI Pathogen Detection Project"/>
        </authorList>
    </citation>
    <scope>NUCLEOTIDE SEQUENCE</scope>
    <source>
        <strain evidence="5">HN1000</strain>
    </source>
</reference>
<dbReference type="InterPro" id="IPR036812">
    <property type="entry name" value="NAD(P)_OxRdtase_dom_sf"/>
</dbReference>
<dbReference type="EMBL" id="LK933327">
    <property type="protein sequence ID" value="CDT66909.1"/>
    <property type="molecule type" value="Genomic_DNA"/>
</dbReference>
<dbReference type="SUPFAM" id="SSF46548">
    <property type="entry name" value="alpha-helical ferredoxin"/>
    <property type="match status" value="1"/>
</dbReference>
<reference evidence="7 11" key="3">
    <citation type="submission" date="2019-02" db="EMBL/GenBank/DDBJ databases">
        <authorList>
            <consortium name="Pathogen Informatics"/>
        </authorList>
    </citation>
    <scope>NUCLEOTIDE SEQUENCE [LARGE SCALE GENOMIC DNA]</scope>
    <source>
        <strain evidence="11">clo34</strain>
        <strain evidence="7">Clo34</strain>
        <strain evidence="10">tl291</strain>
        <strain evidence="8">Tl291</strain>
        <strain evidence="6 9">VRECD0157</strain>
    </source>
</reference>
<dbReference type="PANTHER" id="PTHR43312">
    <property type="entry name" value="D-THREO-ALDOSE 1-DEHYDROGENASE"/>
    <property type="match status" value="1"/>
</dbReference>
<dbReference type="InterPro" id="IPR053135">
    <property type="entry name" value="AKR2_Oxidoreductase"/>
</dbReference>
<accession>A0A069A9N5</accession>
<dbReference type="Proteomes" id="UP000878956">
    <property type="component" value="Unassembled WGS sequence"/>
</dbReference>
<sequence>MRYVEYGKTGKMVSVVGYGGLRFDLEKSNQENADLVKYAYEKGINYFDTAPGYCDDRSEDIFGLAFRQMIKEGKTDFYVSTKEKPKACDTSEKAIEAVKKSIERLGVSKINFYHVWNIRKMEHYELAMRPGGQYEGLLKCKEEGLIDHIVFSSHQPGDEVIDILSENKFEGVTMGINILNFPYRLKGAKYAVDNGYGVVAMNPLSGGTIPKYNKELSFLSKDGESTIESALRFNIGISQISISLIGFNKKQDIDDACKIADENRIYSDEDIHDIETRLNKNMNEICTGCGYCKVCPKGINTPAYMLFYNEKQMFKKSDEEMTKLVYGLGHWNYTMNSKAKAKECISCGKCEVECTQHLPIIDRLKEIKKWEEDGANSVKV</sequence>
<protein>
    <submittedName>
        <fullName evidence="3 5">Aldo/keto reductase</fullName>
    </submittedName>
    <submittedName>
        <fullName evidence="6">Predicted oxidoreductase</fullName>
    </submittedName>
</protein>
<dbReference type="Proteomes" id="UP000189137">
    <property type="component" value="Unassembled WGS sequence"/>
</dbReference>
<organism evidence="3">
    <name type="scientific">Clostridioides difficile</name>
    <name type="common">Peptoclostridium difficile</name>
    <dbReference type="NCBI Taxonomy" id="1496"/>
    <lineage>
        <taxon>Bacteria</taxon>
        <taxon>Bacillati</taxon>
        <taxon>Bacillota</taxon>
        <taxon>Clostridia</taxon>
        <taxon>Peptostreptococcales</taxon>
        <taxon>Peptostreptococcaceae</taxon>
        <taxon>Clostridioides</taxon>
    </lineage>
</organism>
<dbReference type="InterPro" id="IPR023210">
    <property type="entry name" value="NADP_OxRdtase_dom"/>
</dbReference>
<dbReference type="RefSeq" id="WP_003437122.1">
    <property type="nucleotide sequence ID" value="NZ_AP031492.1"/>
</dbReference>
<dbReference type="Gene3D" id="3.20.20.100">
    <property type="entry name" value="NADP-dependent oxidoreductase domain"/>
    <property type="match status" value="1"/>
</dbReference>
<dbReference type="GeneID" id="66353407"/>
<dbReference type="EMBL" id="FUPS01000003">
    <property type="protein sequence ID" value="SJS02855.1"/>
    <property type="molecule type" value="Genomic_DNA"/>
</dbReference>
<evidence type="ECO:0000259" key="1">
    <source>
        <dbReference type="Pfam" id="PF00248"/>
    </source>
</evidence>
<dbReference type="Proteomes" id="UP000372533">
    <property type="component" value="Unassembled WGS sequence"/>
</dbReference>
<evidence type="ECO:0000313" key="11">
    <source>
        <dbReference type="Proteomes" id="UP000411588"/>
    </source>
</evidence>
<evidence type="ECO:0000313" key="3">
    <source>
        <dbReference type="EMBL" id="CDS84871.1"/>
    </source>
</evidence>
<evidence type="ECO:0000313" key="8">
    <source>
        <dbReference type="EMBL" id="VHY17412.1"/>
    </source>
</evidence>
<evidence type="ECO:0000313" key="9">
    <source>
        <dbReference type="Proteomes" id="UP000189137"/>
    </source>
</evidence>
<reference evidence="5" key="2">
    <citation type="journal article" date="2018" name="Genome Biol.">
        <title>SKESA: strategic k-mer extension for scrupulous assemblies.</title>
        <authorList>
            <person name="Souvorov A."/>
            <person name="Agarwala R."/>
            <person name="Lipman D.J."/>
        </authorList>
    </citation>
    <scope>NUCLEOTIDE SEQUENCE</scope>
    <source>
        <strain evidence="5">HN1000</strain>
    </source>
</reference>
<name>A0A069A9N5_CLODI</name>
<evidence type="ECO:0000313" key="10">
    <source>
        <dbReference type="Proteomes" id="UP000372533"/>
    </source>
</evidence>
<dbReference type="EMBL" id="CAAJVP010000018">
    <property type="protein sequence ID" value="VHY17412.1"/>
    <property type="molecule type" value="Genomic_DNA"/>
</dbReference>
<dbReference type="PATRIC" id="fig|1496.1373.peg.3592"/>
<dbReference type="SUPFAM" id="SSF51430">
    <property type="entry name" value="NAD(P)-linked oxidoreductase"/>
    <property type="match status" value="1"/>
</dbReference>
<dbReference type="EMBL" id="CAADAN010000006">
    <property type="protein sequence ID" value="VFD32255.1"/>
    <property type="molecule type" value="Genomic_DNA"/>
</dbReference>
<evidence type="ECO:0000313" key="6">
    <source>
        <dbReference type="EMBL" id="SJS02855.1"/>
    </source>
</evidence>
<evidence type="ECO:0000313" key="4">
    <source>
        <dbReference type="EMBL" id="CDT66909.1"/>
    </source>
</evidence>
<dbReference type="EMBL" id="LK932485">
    <property type="protein sequence ID" value="CDS84423.1"/>
    <property type="molecule type" value="Genomic_DNA"/>
</dbReference>
<dbReference type="Proteomes" id="UP000411588">
    <property type="component" value="Unassembled WGS sequence"/>
</dbReference>
<reference evidence="3" key="1">
    <citation type="submission" date="2014-07" db="EMBL/GenBank/DDBJ databases">
        <authorList>
            <person name="Monot Marc"/>
        </authorList>
    </citation>
    <scope>NUCLEOTIDE SEQUENCE</scope>
    <source>
        <strain evidence="4">7032989</strain>
        <strain evidence="3">7032994</strain>
    </source>
</reference>
<dbReference type="CDD" id="cd19096">
    <property type="entry name" value="AKR_Fe-S_oxidoreductase"/>
    <property type="match status" value="1"/>
</dbReference>
<dbReference type="EMBL" id="DAEPXK010000036">
    <property type="protein sequence ID" value="HBH1543371.1"/>
    <property type="molecule type" value="Genomic_DNA"/>
</dbReference>
<evidence type="ECO:0000313" key="2">
    <source>
        <dbReference type="EMBL" id="CDS84423.1"/>
    </source>
</evidence>
<dbReference type="Pfam" id="PF00248">
    <property type="entry name" value="Aldo_ket_red"/>
    <property type="match status" value="1"/>
</dbReference>
<gene>
    <name evidence="4" type="ORF">BN1095_630028</name>
    <name evidence="2" type="ORF">BN1096_340026</name>
    <name evidence="3" type="ORF">BN1097_350030</name>
    <name evidence="5" type="ORF">KRM00_002898</name>
    <name evidence="8" type="ORF">SAMEA1402366_03142</name>
    <name evidence="7" type="ORF">SAMEA1402399_01954</name>
    <name evidence="6" type="ORF">SAMEA3375112_01007</name>
</gene>
<dbReference type="PANTHER" id="PTHR43312:SF1">
    <property type="entry name" value="NADP-DEPENDENT OXIDOREDUCTASE DOMAIN-CONTAINING PROTEIN"/>
    <property type="match status" value="1"/>
</dbReference>